<proteinExistence type="predicted"/>
<feature type="transmembrane region" description="Helical" evidence="1">
    <location>
        <begin position="12"/>
        <end position="37"/>
    </location>
</feature>
<dbReference type="PANTHER" id="PTHR31876:SF26">
    <property type="entry name" value="PROTEIN LIKE COV 2"/>
    <property type="match status" value="1"/>
</dbReference>
<dbReference type="PANTHER" id="PTHR31876">
    <property type="entry name" value="COV-LIKE PROTEIN 1"/>
    <property type="match status" value="1"/>
</dbReference>
<protein>
    <submittedName>
        <fullName evidence="2">DUF502 domain-containing protein</fullName>
    </submittedName>
</protein>
<keyword evidence="3" id="KW-1185">Reference proteome</keyword>
<keyword evidence="1" id="KW-0472">Membrane</keyword>
<sequence length="211" mass="22929">MADGSRSALWKWFVKGIAITIPLVLTLAILLFVLQFILGMLSPVVGAVELLWPGNSLPAVVIQLATLASLLGLFVLVGFVAERTTGSSFAAGFHERMEDLPLIGSLYTSVHQASEVLFEDENDQFQDVKLVEFPHQDSYMLGFLTAETPPEIREGADVEEMLTVMIPLGPNPTSNGFVMHVPAERVRDVDLTVEDAVHAIATLGVAEDPEE</sequence>
<evidence type="ECO:0000313" key="3">
    <source>
        <dbReference type="Proteomes" id="UP001596312"/>
    </source>
</evidence>
<dbReference type="EMBL" id="JBHSXQ010000004">
    <property type="protein sequence ID" value="MFC6906507.1"/>
    <property type="molecule type" value="Genomic_DNA"/>
</dbReference>
<dbReference type="AlphaFoldDB" id="A0ABD5V4M0"/>
<dbReference type="RefSeq" id="WP_340605078.1">
    <property type="nucleotide sequence ID" value="NZ_JBBMXV010000004.1"/>
</dbReference>
<feature type="transmembrane region" description="Helical" evidence="1">
    <location>
        <begin position="57"/>
        <end position="81"/>
    </location>
</feature>
<accession>A0ABD5V4M0</accession>
<reference evidence="2 3" key="1">
    <citation type="journal article" date="2019" name="Int. J. Syst. Evol. Microbiol.">
        <title>The Global Catalogue of Microorganisms (GCM) 10K type strain sequencing project: providing services to taxonomists for standard genome sequencing and annotation.</title>
        <authorList>
            <consortium name="The Broad Institute Genomics Platform"/>
            <consortium name="The Broad Institute Genome Sequencing Center for Infectious Disease"/>
            <person name="Wu L."/>
            <person name="Ma J."/>
        </authorList>
    </citation>
    <scope>NUCLEOTIDE SEQUENCE [LARGE SCALE GENOMIC DNA]</scope>
    <source>
        <strain evidence="2 3">CGMCC 1.3240</strain>
    </source>
</reference>
<keyword evidence="1" id="KW-0812">Transmembrane</keyword>
<evidence type="ECO:0000313" key="2">
    <source>
        <dbReference type="EMBL" id="MFC6906507.1"/>
    </source>
</evidence>
<dbReference type="InterPro" id="IPR007462">
    <property type="entry name" value="COV1-like"/>
</dbReference>
<comment type="caution">
    <text evidence="2">The sequence shown here is derived from an EMBL/GenBank/DDBJ whole genome shotgun (WGS) entry which is preliminary data.</text>
</comment>
<keyword evidence="1" id="KW-1133">Transmembrane helix</keyword>
<organism evidence="2 3">
    <name type="scientific">Halalkalicoccus tibetensis</name>
    <dbReference type="NCBI Taxonomy" id="175632"/>
    <lineage>
        <taxon>Archaea</taxon>
        <taxon>Methanobacteriati</taxon>
        <taxon>Methanobacteriota</taxon>
        <taxon>Stenosarchaea group</taxon>
        <taxon>Halobacteria</taxon>
        <taxon>Halobacteriales</taxon>
        <taxon>Halococcaceae</taxon>
        <taxon>Halalkalicoccus</taxon>
    </lineage>
</organism>
<evidence type="ECO:0000256" key="1">
    <source>
        <dbReference type="SAM" id="Phobius"/>
    </source>
</evidence>
<dbReference type="Proteomes" id="UP001596312">
    <property type="component" value="Unassembled WGS sequence"/>
</dbReference>
<gene>
    <name evidence="2" type="ORF">ACFQGH_15020</name>
</gene>
<name>A0ABD5V4M0_9EURY</name>
<dbReference type="Pfam" id="PF04367">
    <property type="entry name" value="DUF502"/>
    <property type="match status" value="1"/>
</dbReference>